<dbReference type="SMART" id="SM00408">
    <property type="entry name" value="IGc2"/>
    <property type="match status" value="1"/>
</dbReference>
<dbReference type="RefSeq" id="XP_022236972.1">
    <property type="nucleotide sequence ID" value="XM_022381264.1"/>
</dbReference>
<keyword evidence="2" id="KW-0732">Signal</keyword>
<dbReference type="InterPro" id="IPR007110">
    <property type="entry name" value="Ig-like_dom"/>
</dbReference>
<dbReference type="InterPro" id="IPR013783">
    <property type="entry name" value="Ig-like_fold"/>
</dbReference>
<evidence type="ECO:0000259" key="3">
    <source>
        <dbReference type="PROSITE" id="PS50835"/>
    </source>
</evidence>
<dbReference type="Proteomes" id="UP000694941">
    <property type="component" value="Unplaced"/>
</dbReference>
<dbReference type="PANTHER" id="PTHR10075">
    <property type="entry name" value="BASIGIN RELATED"/>
    <property type="match status" value="1"/>
</dbReference>
<proteinExistence type="predicted"/>
<evidence type="ECO:0000313" key="4">
    <source>
        <dbReference type="Proteomes" id="UP000694941"/>
    </source>
</evidence>
<dbReference type="GeneID" id="111084599"/>
<reference evidence="5" key="1">
    <citation type="submission" date="2025-08" db="UniProtKB">
        <authorList>
            <consortium name="RefSeq"/>
        </authorList>
    </citation>
    <scope>IDENTIFICATION</scope>
    <source>
        <tissue evidence="5">Muscle</tissue>
    </source>
</reference>
<dbReference type="PROSITE" id="PS50835">
    <property type="entry name" value="IG_LIKE"/>
    <property type="match status" value="1"/>
</dbReference>
<sequence>MAGSWNSLAACILFFTSVLAVEPPMLQPDEFPSDIELGSRVQIVCYLKKGDLPVTFRWNKDGKQLLTNERITISSSDSISSNLRIQRVISEDVANYSCTGTNSAGSDSFTAALIVRGNVI</sequence>
<dbReference type="InterPro" id="IPR013098">
    <property type="entry name" value="Ig_I-set"/>
</dbReference>
<dbReference type="PANTHER" id="PTHR10075:SF101">
    <property type="entry name" value="ZWEI IG DOMAIN PROTEIN ZIG-3"/>
    <property type="match status" value="1"/>
</dbReference>
<dbReference type="Pfam" id="PF07679">
    <property type="entry name" value="I-set"/>
    <property type="match status" value="1"/>
</dbReference>
<feature type="signal peptide" evidence="2">
    <location>
        <begin position="1"/>
        <end position="20"/>
    </location>
</feature>
<dbReference type="Gene3D" id="2.60.40.10">
    <property type="entry name" value="Immunoglobulins"/>
    <property type="match status" value="1"/>
</dbReference>
<keyword evidence="4" id="KW-1185">Reference proteome</keyword>
<protein>
    <submittedName>
        <fullName evidence="5">Down syndrome cell adhesion molecule homolog</fullName>
    </submittedName>
</protein>
<dbReference type="InterPro" id="IPR036179">
    <property type="entry name" value="Ig-like_dom_sf"/>
</dbReference>
<dbReference type="SUPFAM" id="SSF48726">
    <property type="entry name" value="Immunoglobulin"/>
    <property type="match status" value="1"/>
</dbReference>
<evidence type="ECO:0000256" key="1">
    <source>
        <dbReference type="ARBA" id="ARBA00023319"/>
    </source>
</evidence>
<dbReference type="InterPro" id="IPR003599">
    <property type="entry name" value="Ig_sub"/>
</dbReference>
<gene>
    <name evidence="5" type="primary">LOC111084599</name>
</gene>
<evidence type="ECO:0000256" key="2">
    <source>
        <dbReference type="SAM" id="SignalP"/>
    </source>
</evidence>
<accession>A0ABM1S017</accession>
<name>A0ABM1S017_LIMPO</name>
<dbReference type="SMART" id="SM00409">
    <property type="entry name" value="IG"/>
    <property type="match status" value="1"/>
</dbReference>
<feature type="chain" id="PRO_5045743776" evidence="2">
    <location>
        <begin position="21"/>
        <end position="120"/>
    </location>
</feature>
<dbReference type="InterPro" id="IPR003598">
    <property type="entry name" value="Ig_sub2"/>
</dbReference>
<organism evidence="4 5">
    <name type="scientific">Limulus polyphemus</name>
    <name type="common">Atlantic horseshoe crab</name>
    <dbReference type="NCBI Taxonomy" id="6850"/>
    <lineage>
        <taxon>Eukaryota</taxon>
        <taxon>Metazoa</taxon>
        <taxon>Ecdysozoa</taxon>
        <taxon>Arthropoda</taxon>
        <taxon>Chelicerata</taxon>
        <taxon>Merostomata</taxon>
        <taxon>Xiphosura</taxon>
        <taxon>Limulidae</taxon>
        <taxon>Limulus</taxon>
    </lineage>
</organism>
<feature type="domain" description="Ig-like" evidence="3">
    <location>
        <begin position="24"/>
        <end position="114"/>
    </location>
</feature>
<evidence type="ECO:0000313" key="5">
    <source>
        <dbReference type="RefSeq" id="XP_022236972.1"/>
    </source>
</evidence>
<keyword evidence="1" id="KW-0393">Immunoglobulin domain</keyword>